<gene>
    <name evidence="8" type="ORF">TSOC_010082</name>
</gene>
<evidence type="ECO:0000256" key="3">
    <source>
        <dbReference type="ARBA" id="ARBA00022603"/>
    </source>
</evidence>
<dbReference type="Pfam" id="PF02390">
    <property type="entry name" value="Methyltransf_4"/>
    <property type="match status" value="1"/>
</dbReference>
<dbReference type="EC" id="2.1.1.33" evidence="2"/>
<keyword evidence="5" id="KW-0949">S-adenosyl-L-methionine</keyword>
<evidence type="ECO:0000256" key="1">
    <source>
        <dbReference type="ARBA" id="ARBA00000142"/>
    </source>
</evidence>
<dbReference type="Gene3D" id="3.40.50.150">
    <property type="entry name" value="Vaccinia Virus protein VP39"/>
    <property type="match status" value="1"/>
</dbReference>
<dbReference type="AlphaFoldDB" id="A0A2J7ZU72"/>
<reference evidence="8 9" key="1">
    <citation type="journal article" date="2017" name="Mol. Biol. Evol.">
        <title>The 4-celled Tetrabaena socialis nuclear genome reveals the essential components for genetic control of cell number at the origin of multicellularity in the volvocine lineage.</title>
        <authorList>
            <person name="Featherston J."/>
            <person name="Arakaki Y."/>
            <person name="Hanschen E.R."/>
            <person name="Ferris P.J."/>
            <person name="Michod R.E."/>
            <person name="Olson B.J.S.C."/>
            <person name="Nozaki H."/>
            <person name="Durand P.M."/>
        </authorList>
    </citation>
    <scope>NUCLEOTIDE SEQUENCE [LARGE SCALE GENOMIC DNA]</scope>
    <source>
        <strain evidence="8 9">NIES-571</strain>
    </source>
</reference>
<dbReference type="PROSITE" id="PS51625">
    <property type="entry name" value="SAM_MT_TRMB"/>
    <property type="match status" value="1"/>
</dbReference>
<name>A0A2J7ZU72_9CHLO</name>
<keyword evidence="4 8" id="KW-0808">Transferase</keyword>
<evidence type="ECO:0000313" key="9">
    <source>
        <dbReference type="Proteomes" id="UP000236333"/>
    </source>
</evidence>
<sequence>MPRAHGCPLLWQQAGMLSSTMRVPLMASRPSPPRAAALMSMASPRRTVDRGQRITVITYAANSPNANHQTWLARGGADAPDSPFYDLGLSKKEQNAGGAVRGRNYSFLTSPRGQLPVEVDWRSLFDDVSKPLVADLGCGAGRYVLLMAHRGGPGKNYLGIDVHGSLLDRANGWAAARGMSGHVRYLQANAVVSAGALLGSYPGPVELVSVQYPDPQQQRRRHMVGRELVEALGEVLRPGARVYLNSDFEDTAAYMRNAFERHGSHAFTVDDAHATQPVFPCSALLPASAFRAASMAADSGAEPTTSGKGTSAAAERGAAASSHFPAAPPVSRAHDSNSDRVASPPPSTSLTPGLGADCGARLGAGGGAPGAVGSDGGDNAAVQVQQGIDVGEEDLLDFRGTWGAAGWLVGNPVGAPTEREVYVEKVTGGRVFRVLLVRR</sequence>
<dbReference type="OrthoDB" id="47276at2759"/>
<keyword evidence="9" id="KW-1185">Reference proteome</keyword>
<evidence type="ECO:0000256" key="5">
    <source>
        <dbReference type="ARBA" id="ARBA00022691"/>
    </source>
</evidence>
<evidence type="ECO:0000256" key="6">
    <source>
        <dbReference type="ARBA" id="ARBA00022694"/>
    </source>
</evidence>
<keyword evidence="6" id="KW-0819">tRNA processing</keyword>
<organism evidence="8 9">
    <name type="scientific">Tetrabaena socialis</name>
    <dbReference type="NCBI Taxonomy" id="47790"/>
    <lineage>
        <taxon>Eukaryota</taxon>
        <taxon>Viridiplantae</taxon>
        <taxon>Chlorophyta</taxon>
        <taxon>core chlorophytes</taxon>
        <taxon>Chlorophyceae</taxon>
        <taxon>CS clade</taxon>
        <taxon>Chlamydomonadales</taxon>
        <taxon>Tetrabaenaceae</taxon>
        <taxon>Tetrabaena</taxon>
    </lineage>
</organism>
<evidence type="ECO:0000256" key="2">
    <source>
        <dbReference type="ARBA" id="ARBA00011977"/>
    </source>
</evidence>
<comment type="catalytic activity">
    <reaction evidence="1">
        <text>guanosine(46) in tRNA + S-adenosyl-L-methionine = N(7)-methylguanosine(46) in tRNA + S-adenosyl-L-homocysteine</text>
        <dbReference type="Rhea" id="RHEA:42708"/>
        <dbReference type="Rhea" id="RHEA-COMP:10188"/>
        <dbReference type="Rhea" id="RHEA-COMP:10189"/>
        <dbReference type="ChEBI" id="CHEBI:57856"/>
        <dbReference type="ChEBI" id="CHEBI:59789"/>
        <dbReference type="ChEBI" id="CHEBI:74269"/>
        <dbReference type="ChEBI" id="CHEBI:74480"/>
        <dbReference type="EC" id="2.1.1.33"/>
    </reaction>
</comment>
<comment type="caution">
    <text evidence="8">The sequence shown here is derived from an EMBL/GenBank/DDBJ whole genome shotgun (WGS) entry which is preliminary data.</text>
</comment>
<evidence type="ECO:0000256" key="7">
    <source>
        <dbReference type="SAM" id="MobiDB-lite"/>
    </source>
</evidence>
<evidence type="ECO:0000256" key="4">
    <source>
        <dbReference type="ARBA" id="ARBA00022679"/>
    </source>
</evidence>
<dbReference type="GO" id="GO:0043527">
    <property type="term" value="C:tRNA methyltransferase complex"/>
    <property type="evidence" value="ECO:0007669"/>
    <property type="project" value="TreeGrafter"/>
</dbReference>
<feature type="compositionally biased region" description="Low complexity" evidence="7">
    <location>
        <begin position="311"/>
        <end position="331"/>
    </location>
</feature>
<keyword evidence="3 8" id="KW-0489">Methyltransferase</keyword>
<dbReference type="PANTHER" id="PTHR23417:SF21">
    <property type="entry name" value="TRNA (GUANINE-N(7)-)-METHYLTRANSFERASE"/>
    <property type="match status" value="1"/>
</dbReference>
<proteinExistence type="predicted"/>
<dbReference type="CDD" id="cd02440">
    <property type="entry name" value="AdoMet_MTases"/>
    <property type="match status" value="1"/>
</dbReference>
<dbReference type="InterPro" id="IPR003358">
    <property type="entry name" value="tRNA_(Gua-N-7)_MeTrfase_Trmb"/>
</dbReference>
<dbReference type="GO" id="GO:0008176">
    <property type="term" value="F:tRNA (guanine(46)-N7)-methyltransferase activity"/>
    <property type="evidence" value="ECO:0007669"/>
    <property type="project" value="UniProtKB-EC"/>
</dbReference>
<protein>
    <recommendedName>
        <fullName evidence="2">tRNA (guanine(46)-N(7))-methyltransferase</fullName>
        <ecNumber evidence="2">2.1.1.33</ecNumber>
    </recommendedName>
</protein>
<dbReference type="Proteomes" id="UP000236333">
    <property type="component" value="Unassembled WGS sequence"/>
</dbReference>
<accession>A0A2J7ZU72</accession>
<dbReference type="InterPro" id="IPR029063">
    <property type="entry name" value="SAM-dependent_MTases_sf"/>
</dbReference>
<feature type="region of interest" description="Disordered" evidence="7">
    <location>
        <begin position="299"/>
        <end position="356"/>
    </location>
</feature>
<dbReference type="EMBL" id="PGGS01000457">
    <property type="protein sequence ID" value="PNH03826.1"/>
    <property type="molecule type" value="Genomic_DNA"/>
</dbReference>
<dbReference type="PANTHER" id="PTHR23417">
    <property type="entry name" value="3-DEOXY-D-MANNO-OCTULOSONIC-ACID TRANSFERASE/TRNA GUANINE-N 7 - -METHYLTRANSFERASE"/>
    <property type="match status" value="1"/>
</dbReference>
<evidence type="ECO:0000313" key="8">
    <source>
        <dbReference type="EMBL" id="PNH03826.1"/>
    </source>
</evidence>
<dbReference type="SUPFAM" id="SSF53335">
    <property type="entry name" value="S-adenosyl-L-methionine-dependent methyltransferases"/>
    <property type="match status" value="1"/>
</dbReference>